<feature type="domain" description="UvrD-like helicase ATP-binding" evidence="17">
    <location>
        <begin position="36"/>
        <end position="378"/>
    </location>
</feature>
<keyword evidence="7" id="KW-0269">Exonuclease</keyword>
<keyword evidence="5 15" id="KW-0378">Hydrolase</keyword>
<dbReference type="Gene3D" id="3.40.50.300">
    <property type="entry name" value="P-loop containing nucleotide triphosphate hydrolases"/>
    <property type="match status" value="3"/>
</dbReference>
<evidence type="ECO:0000256" key="8">
    <source>
        <dbReference type="ARBA" id="ARBA00022840"/>
    </source>
</evidence>
<comment type="similarity">
    <text evidence="1">Belongs to the helicase family. UvrD subfamily.</text>
</comment>
<evidence type="ECO:0000256" key="12">
    <source>
        <dbReference type="ARBA" id="ARBA00034617"/>
    </source>
</evidence>
<dbReference type="InterPro" id="IPR011604">
    <property type="entry name" value="PDDEXK-like_dom_sf"/>
</dbReference>
<dbReference type="Gene3D" id="1.10.10.160">
    <property type="match status" value="1"/>
</dbReference>
<evidence type="ECO:0000259" key="17">
    <source>
        <dbReference type="PROSITE" id="PS51198"/>
    </source>
</evidence>
<evidence type="ECO:0000259" key="18">
    <source>
        <dbReference type="PROSITE" id="PS51217"/>
    </source>
</evidence>
<keyword evidence="2" id="KW-0540">Nuclease</keyword>
<feature type="binding site" evidence="15">
    <location>
        <begin position="57"/>
        <end position="64"/>
    </location>
    <ligand>
        <name>ATP</name>
        <dbReference type="ChEBI" id="CHEBI:30616"/>
    </ligand>
</feature>
<dbReference type="CDD" id="cd17932">
    <property type="entry name" value="DEXQc_UvrD"/>
    <property type="match status" value="1"/>
</dbReference>
<dbReference type="InterPro" id="IPR027417">
    <property type="entry name" value="P-loop_NTPase"/>
</dbReference>
<dbReference type="GO" id="GO:0004527">
    <property type="term" value="F:exonuclease activity"/>
    <property type="evidence" value="ECO:0007669"/>
    <property type="project" value="UniProtKB-KW"/>
</dbReference>
<evidence type="ECO:0000256" key="9">
    <source>
        <dbReference type="ARBA" id="ARBA00023125"/>
    </source>
</evidence>
<dbReference type="GO" id="GO:0043138">
    <property type="term" value="F:3'-5' DNA helicase activity"/>
    <property type="evidence" value="ECO:0007669"/>
    <property type="project" value="UniProtKB-EC"/>
</dbReference>
<evidence type="ECO:0000256" key="16">
    <source>
        <dbReference type="SAM" id="MobiDB-lite"/>
    </source>
</evidence>
<feature type="domain" description="UvrD-like helicase C-terminal" evidence="18">
    <location>
        <begin position="379"/>
        <end position="695"/>
    </location>
</feature>
<dbReference type="GO" id="GO:0033202">
    <property type="term" value="C:DNA helicase complex"/>
    <property type="evidence" value="ECO:0007669"/>
    <property type="project" value="TreeGrafter"/>
</dbReference>
<organism evidence="19 20">
    <name type="scientific">Georgenia soli</name>
    <dbReference type="NCBI Taxonomy" id="638953"/>
    <lineage>
        <taxon>Bacteria</taxon>
        <taxon>Bacillati</taxon>
        <taxon>Actinomycetota</taxon>
        <taxon>Actinomycetes</taxon>
        <taxon>Micrococcales</taxon>
        <taxon>Bogoriellaceae</taxon>
        <taxon>Georgenia</taxon>
    </lineage>
</organism>
<protein>
    <recommendedName>
        <fullName evidence="13">DNA 3'-5' helicase</fullName>
        <ecNumber evidence="13">5.6.2.4</ecNumber>
    </recommendedName>
</protein>
<evidence type="ECO:0000256" key="6">
    <source>
        <dbReference type="ARBA" id="ARBA00022806"/>
    </source>
</evidence>
<dbReference type="EMBL" id="PDJI01000004">
    <property type="protein sequence ID" value="PFG40597.1"/>
    <property type="molecule type" value="Genomic_DNA"/>
</dbReference>
<dbReference type="InterPro" id="IPR038726">
    <property type="entry name" value="PDDEXK_AddAB-type"/>
</dbReference>
<dbReference type="GO" id="GO:0005829">
    <property type="term" value="C:cytosol"/>
    <property type="evidence" value="ECO:0007669"/>
    <property type="project" value="TreeGrafter"/>
</dbReference>
<dbReference type="InterPro" id="IPR014016">
    <property type="entry name" value="UvrD-like_ATP-bd"/>
</dbReference>
<dbReference type="Pfam" id="PF00580">
    <property type="entry name" value="UvrD-helicase"/>
    <property type="match status" value="1"/>
</dbReference>
<dbReference type="Proteomes" id="UP000222106">
    <property type="component" value="Unassembled WGS sequence"/>
</dbReference>
<dbReference type="Pfam" id="PF12705">
    <property type="entry name" value="PDDEXK_1"/>
    <property type="match status" value="1"/>
</dbReference>
<evidence type="ECO:0000256" key="15">
    <source>
        <dbReference type="PROSITE-ProRule" id="PRU00560"/>
    </source>
</evidence>
<keyword evidence="11" id="KW-0413">Isomerase</keyword>
<keyword evidence="4" id="KW-0227">DNA damage</keyword>
<evidence type="ECO:0000256" key="1">
    <source>
        <dbReference type="ARBA" id="ARBA00009922"/>
    </source>
</evidence>
<evidence type="ECO:0000256" key="3">
    <source>
        <dbReference type="ARBA" id="ARBA00022741"/>
    </source>
</evidence>
<keyword evidence="9" id="KW-0238">DNA-binding</keyword>
<accession>A0A2A9END1</accession>
<dbReference type="GO" id="GO:0000725">
    <property type="term" value="P:recombinational repair"/>
    <property type="evidence" value="ECO:0007669"/>
    <property type="project" value="TreeGrafter"/>
</dbReference>
<evidence type="ECO:0000313" key="20">
    <source>
        <dbReference type="Proteomes" id="UP000222106"/>
    </source>
</evidence>
<feature type="region of interest" description="Disordered" evidence="16">
    <location>
        <begin position="880"/>
        <end position="902"/>
    </location>
</feature>
<comment type="caution">
    <text evidence="19">The sequence shown here is derived from an EMBL/GenBank/DDBJ whole genome shotgun (WGS) entry which is preliminary data.</text>
</comment>
<evidence type="ECO:0000256" key="7">
    <source>
        <dbReference type="ARBA" id="ARBA00022839"/>
    </source>
</evidence>
<comment type="catalytic activity">
    <reaction evidence="12">
        <text>Couples ATP hydrolysis with the unwinding of duplex DNA by translocating in the 3'-5' direction.</text>
        <dbReference type="EC" id="5.6.2.4"/>
    </reaction>
</comment>
<dbReference type="AlphaFoldDB" id="A0A2A9END1"/>
<dbReference type="EC" id="5.6.2.4" evidence="13"/>
<evidence type="ECO:0000256" key="14">
    <source>
        <dbReference type="ARBA" id="ARBA00048988"/>
    </source>
</evidence>
<evidence type="ECO:0000256" key="5">
    <source>
        <dbReference type="ARBA" id="ARBA00022801"/>
    </source>
</evidence>
<feature type="region of interest" description="Disordered" evidence="16">
    <location>
        <begin position="1"/>
        <end position="21"/>
    </location>
</feature>
<dbReference type="GO" id="GO:0005524">
    <property type="term" value="F:ATP binding"/>
    <property type="evidence" value="ECO:0007669"/>
    <property type="project" value="UniProtKB-UniRule"/>
</dbReference>
<evidence type="ECO:0000256" key="13">
    <source>
        <dbReference type="ARBA" id="ARBA00034808"/>
    </source>
</evidence>
<gene>
    <name evidence="19" type="ORF">ATJ97_3127</name>
</gene>
<dbReference type="Pfam" id="PF13361">
    <property type="entry name" value="UvrD_C"/>
    <property type="match status" value="2"/>
</dbReference>
<evidence type="ECO:0000313" key="19">
    <source>
        <dbReference type="EMBL" id="PFG40597.1"/>
    </source>
</evidence>
<keyword evidence="8 15" id="KW-0067">ATP-binding</keyword>
<dbReference type="PANTHER" id="PTHR11070">
    <property type="entry name" value="UVRD / RECB / PCRA DNA HELICASE FAMILY MEMBER"/>
    <property type="match status" value="1"/>
</dbReference>
<dbReference type="InterPro" id="IPR013986">
    <property type="entry name" value="DExx_box_DNA_helicase_dom_sf"/>
</dbReference>
<keyword evidence="20" id="KW-1185">Reference proteome</keyword>
<feature type="region of interest" description="Disordered" evidence="16">
    <location>
        <begin position="552"/>
        <end position="576"/>
    </location>
</feature>
<evidence type="ECO:0000256" key="11">
    <source>
        <dbReference type="ARBA" id="ARBA00023235"/>
    </source>
</evidence>
<evidence type="ECO:0000256" key="10">
    <source>
        <dbReference type="ARBA" id="ARBA00023204"/>
    </source>
</evidence>
<evidence type="ECO:0000256" key="2">
    <source>
        <dbReference type="ARBA" id="ARBA00022722"/>
    </source>
</evidence>
<name>A0A2A9END1_9MICO</name>
<dbReference type="PANTHER" id="PTHR11070:SF55">
    <property type="entry name" value="DNA 3'-5' HELICASE"/>
    <property type="match status" value="1"/>
</dbReference>
<dbReference type="SUPFAM" id="SSF52540">
    <property type="entry name" value="P-loop containing nucleoside triphosphate hydrolases"/>
    <property type="match status" value="1"/>
</dbReference>
<feature type="region of interest" description="Disordered" evidence="16">
    <location>
        <begin position="827"/>
        <end position="850"/>
    </location>
</feature>
<dbReference type="RefSeq" id="WP_245862604.1">
    <property type="nucleotide sequence ID" value="NZ_PDJI01000004.1"/>
</dbReference>
<dbReference type="InterPro" id="IPR014017">
    <property type="entry name" value="DNA_helicase_UvrD-like_C"/>
</dbReference>
<reference evidence="19 20" key="1">
    <citation type="submission" date="2017-10" db="EMBL/GenBank/DDBJ databases">
        <title>Sequencing the genomes of 1000 actinobacteria strains.</title>
        <authorList>
            <person name="Klenk H.-P."/>
        </authorList>
    </citation>
    <scope>NUCLEOTIDE SEQUENCE [LARGE SCALE GENOMIC DNA]</scope>
    <source>
        <strain evidence="19 20">DSM 21838</strain>
    </source>
</reference>
<evidence type="ECO:0000256" key="4">
    <source>
        <dbReference type="ARBA" id="ARBA00022763"/>
    </source>
</evidence>
<proteinExistence type="inferred from homology"/>
<dbReference type="Gene3D" id="3.90.320.10">
    <property type="match status" value="1"/>
</dbReference>
<keyword evidence="6 15" id="KW-0347">Helicase</keyword>
<dbReference type="PROSITE" id="PS51217">
    <property type="entry name" value="UVRD_HELICASE_CTER"/>
    <property type="match status" value="1"/>
</dbReference>
<dbReference type="GO" id="GO:0003677">
    <property type="term" value="F:DNA binding"/>
    <property type="evidence" value="ECO:0007669"/>
    <property type="project" value="UniProtKB-KW"/>
</dbReference>
<keyword evidence="10" id="KW-0234">DNA repair</keyword>
<dbReference type="InterPro" id="IPR000212">
    <property type="entry name" value="DNA_helicase_UvrD/REP"/>
</dbReference>
<dbReference type="PROSITE" id="PS51198">
    <property type="entry name" value="UVRD_HELICASE_ATP_BIND"/>
    <property type="match status" value="1"/>
</dbReference>
<sequence>MTQEQLTLEPPVPDGPAESVAPRWSAAQIADALGRPRPTPEQTEVIEAPLAPLLVVAGAGSGKTETMSSRVVYLVANGLVRGEQVLGLTFTRKAAAELAHRVRARLRALRAAGLTPPAEDDDDPAAGSGLDVDRPHIATYNSFAGNIARDHALRVGADPDARLITEAGAWQLADDVVQGWESDLASDRSPGAVTQAVLGLAGGLGENLLDPAEARELLADLRADLLDKAPDRRKKPSADVLRIAAAVEERIALLDVAEAYERRKRERGLIGFADQVALAARIADAVPDVGAQLREQYRVVLLDEFQDTSVAQLELLSNLFGDGHAVTAVGDPNQAIYGWRGASAASLAEFPARFPHVGADGTTRPAATLALSTSWRNGRRILAAANVVSQPLRAPGASLGPSVEVPELRARPDAAEGEVIGLYATSQREEAARVAEFLAERWDPAGEETAAVLCRKRSQFAGVVRALQERGLPYRVIGMGGLLATPEVVDVRAALQVAHDASRGDALMRLLTNLRLGITDLHALQDWARHLARRAAVALSVDEDRRLDPREESSLVEAVENPPAAGWTSPRGHTMSDAGAARVRHLGDVLRQIRSLGYLSLPELVVATEQLLELDIEVATRAGSAGAGAARAALDAFAEVAATFAADTDRATLGAFLAWLDAAEERERGLDAVETGETEPDSAVVQILTVHAAKGLEWDVVAVPGMVETQFPGYDGKVRPDRSVASSAWLTNVGELPYPLRKDADALPRLDVAGAATHTDVEEARAAFRDAAGAHRVAEERRLAYVALTRAKHTLLLSGSWFRTGRTALPPSRFLDEPRRAGLLQDAGTGAWAPEPPADAENPDTDTPPVRWPVDPLGARRPVREAAAAAVLSARARARSAAAPDDLPVAPKSRPPGPVAGDERAARWWHDAALLLRERSEASAREREVTLAGHLSASAVVNLVSDPRAFARDRRRPVPSEPTLVSRRGTRFHQWVEQFYGHAALIDIEDVDGSGEDVGAPALTDVELERFQRTFAASEWARREPVAVEVDLETPVAGTIVRCRIDAVFDGPGGVVVVDWKTGRPPRSPEELAEREMQLALYRLAWSRSSGTPLEQVGAAFYYVAHDETVHAGSLDEEEIVVRMTRAIEAGQAG</sequence>
<comment type="catalytic activity">
    <reaction evidence="14">
        <text>ATP + H2O = ADP + phosphate + H(+)</text>
        <dbReference type="Rhea" id="RHEA:13065"/>
        <dbReference type="ChEBI" id="CHEBI:15377"/>
        <dbReference type="ChEBI" id="CHEBI:15378"/>
        <dbReference type="ChEBI" id="CHEBI:30616"/>
        <dbReference type="ChEBI" id="CHEBI:43474"/>
        <dbReference type="ChEBI" id="CHEBI:456216"/>
        <dbReference type="EC" id="5.6.2.4"/>
    </reaction>
</comment>
<keyword evidence="3 15" id="KW-0547">Nucleotide-binding</keyword>
<dbReference type="Gene3D" id="1.10.486.10">
    <property type="entry name" value="PCRA, domain 4"/>
    <property type="match status" value="1"/>
</dbReference>